<dbReference type="InterPro" id="IPR050954">
    <property type="entry name" value="ET_IronSulfur_Cluster-Binding"/>
</dbReference>
<proteinExistence type="predicted"/>
<keyword evidence="5" id="KW-0249">Electron transport</keyword>
<keyword evidence="7" id="KW-0411">Iron-sulfur</keyword>
<evidence type="ECO:0000256" key="1">
    <source>
        <dbReference type="ARBA" id="ARBA00022448"/>
    </source>
</evidence>
<evidence type="ECO:0000256" key="6">
    <source>
        <dbReference type="ARBA" id="ARBA00023004"/>
    </source>
</evidence>
<dbReference type="EMBL" id="JAJMLW010000001">
    <property type="protein sequence ID" value="MCI2241324.1"/>
    <property type="molecule type" value="Genomic_DNA"/>
</dbReference>
<evidence type="ECO:0000259" key="8">
    <source>
        <dbReference type="PROSITE" id="PS51379"/>
    </source>
</evidence>
<dbReference type="Gene3D" id="3.30.70.20">
    <property type="match status" value="1"/>
</dbReference>
<evidence type="ECO:0000256" key="5">
    <source>
        <dbReference type="ARBA" id="ARBA00022982"/>
    </source>
</evidence>
<dbReference type="InterPro" id="IPR017896">
    <property type="entry name" value="4Fe4S_Fe-S-bd"/>
</dbReference>
<keyword evidence="1" id="KW-0813">Transport</keyword>
<dbReference type="PANTHER" id="PTHR43177">
    <property type="entry name" value="PROTEIN NRFC"/>
    <property type="match status" value="1"/>
</dbReference>
<dbReference type="PROSITE" id="PS51379">
    <property type="entry name" value="4FE4S_FER_2"/>
    <property type="match status" value="1"/>
</dbReference>
<evidence type="ECO:0000256" key="4">
    <source>
        <dbReference type="ARBA" id="ARBA00022737"/>
    </source>
</evidence>
<evidence type="ECO:0000256" key="2">
    <source>
        <dbReference type="ARBA" id="ARBA00022485"/>
    </source>
</evidence>
<evidence type="ECO:0000313" key="10">
    <source>
        <dbReference type="Proteomes" id="UP001430755"/>
    </source>
</evidence>
<protein>
    <recommendedName>
        <fullName evidence="8">4Fe-4S ferredoxin-type domain-containing protein</fullName>
    </recommendedName>
</protein>
<evidence type="ECO:0000256" key="3">
    <source>
        <dbReference type="ARBA" id="ARBA00022723"/>
    </source>
</evidence>
<evidence type="ECO:0000256" key="7">
    <source>
        <dbReference type="ARBA" id="ARBA00023014"/>
    </source>
</evidence>
<dbReference type="Pfam" id="PF12797">
    <property type="entry name" value="Fer4_2"/>
    <property type="match status" value="1"/>
</dbReference>
<evidence type="ECO:0000313" key="9">
    <source>
        <dbReference type="EMBL" id="MCI2241324.1"/>
    </source>
</evidence>
<name>A0ABS9WEM8_9ACTN</name>
<organism evidence="9 10">
    <name type="scientific">Adlercreutzia faecimuris</name>
    <dbReference type="NCBI Taxonomy" id="2897341"/>
    <lineage>
        <taxon>Bacteria</taxon>
        <taxon>Bacillati</taxon>
        <taxon>Actinomycetota</taxon>
        <taxon>Coriobacteriia</taxon>
        <taxon>Eggerthellales</taxon>
        <taxon>Eggerthellaceae</taxon>
        <taxon>Adlercreutzia</taxon>
    </lineage>
</organism>
<sequence length="137" mass="15090">MTNYGFYFDAESCIGCHTCQVACKDVHDLPVGTNYRIVRSFCTGAWPAPGLYHLSLSARGCDLCSDLRECGEAPACVTACPMRCLEFGDLDALRRAHEGERLVDHAAPVANADMANPNILMRLKDCMLDPDYDEIII</sequence>
<gene>
    <name evidence="9" type="ORF">LPT13_03010</name>
</gene>
<keyword evidence="3" id="KW-0479">Metal-binding</keyword>
<keyword evidence="6" id="KW-0408">Iron</keyword>
<keyword evidence="2" id="KW-0004">4Fe-4S</keyword>
<reference evidence="9" key="1">
    <citation type="submission" date="2021-11" db="EMBL/GenBank/DDBJ databases">
        <title>A Novel Adlercreutzia Species, isolated from a Allomyrina dichotoma larva feces.</title>
        <authorList>
            <person name="Suh M.K."/>
        </authorList>
    </citation>
    <scope>NUCLEOTIDE SEQUENCE</scope>
    <source>
        <strain evidence="9">JBNU-10</strain>
    </source>
</reference>
<dbReference type="RefSeq" id="WP_242163379.1">
    <property type="nucleotide sequence ID" value="NZ_JAJMLW010000001.1"/>
</dbReference>
<dbReference type="Proteomes" id="UP001430755">
    <property type="component" value="Unassembled WGS sequence"/>
</dbReference>
<feature type="domain" description="4Fe-4S ferredoxin-type" evidence="8">
    <location>
        <begin position="4"/>
        <end position="34"/>
    </location>
</feature>
<dbReference type="SUPFAM" id="SSF54862">
    <property type="entry name" value="4Fe-4S ferredoxins"/>
    <property type="match status" value="1"/>
</dbReference>
<dbReference type="PANTHER" id="PTHR43177:SF5">
    <property type="entry name" value="ANAEROBIC DIMETHYL SULFOXIDE REDUCTASE CHAIN B-RELATED"/>
    <property type="match status" value="1"/>
</dbReference>
<comment type="caution">
    <text evidence="9">The sequence shown here is derived from an EMBL/GenBank/DDBJ whole genome shotgun (WGS) entry which is preliminary data.</text>
</comment>
<keyword evidence="4" id="KW-0677">Repeat</keyword>
<accession>A0ABS9WEM8</accession>
<keyword evidence="10" id="KW-1185">Reference proteome</keyword>